<evidence type="ECO:0000256" key="1">
    <source>
        <dbReference type="SAM" id="MobiDB-lite"/>
    </source>
</evidence>
<dbReference type="EMBL" id="LN890947">
    <property type="protein sequence ID" value="CUS15451.1"/>
    <property type="molecule type" value="Genomic_DNA"/>
</dbReference>
<reference evidence="2" key="1">
    <citation type="submission" date="2015-10" db="EMBL/GenBank/DDBJ databases">
        <authorList>
            <person name="Regsiter A."/>
            <person name="william w."/>
        </authorList>
    </citation>
    <scope>NUCLEOTIDE SEQUENCE</scope>
    <source>
        <strain evidence="2">Montdore</strain>
    </source>
</reference>
<proteinExistence type="predicted"/>
<sequence length="76" mass="8214">MSPCGLGSRARVCAMGQSFRSFFFSFSLLAINSNSSPIESQFDSGIALARKIPTRGNHPSQTLRNVTSTTGRLSYP</sequence>
<keyword evidence="3" id="KW-1185">Reference proteome</keyword>
<feature type="compositionally biased region" description="Polar residues" evidence="1">
    <location>
        <begin position="57"/>
        <end position="76"/>
    </location>
</feature>
<accession>A0A292Q8Q0</accession>
<protein>
    <submittedName>
        <fullName evidence="2">Uncharacterized protein</fullName>
    </submittedName>
</protein>
<dbReference type="Proteomes" id="UP001412239">
    <property type="component" value="Unassembled WGS sequence"/>
</dbReference>
<dbReference type="AlphaFoldDB" id="A0A292Q8Q0"/>
<feature type="region of interest" description="Disordered" evidence="1">
    <location>
        <begin position="53"/>
        <end position="76"/>
    </location>
</feature>
<evidence type="ECO:0000313" key="2">
    <source>
        <dbReference type="EMBL" id="CUS15451.1"/>
    </source>
</evidence>
<gene>
    <name evidence="2" type="ORF">GSTUAT00000502001</name>
</gene>
<name>A0A292Q8Q0_9PEZI</name>
<evidence type="ECO:0000313" key="3">
    <source>
        <dbReference type="Proteomes" id="UP001412239"/>
    </source>
</evidence>
<organism evidence="2 3">
    <name type="scientific">Tuber aestivum</name>
    <name type="common">summer truffle</name>
    <dbReference type="NCBI Taxonomy" id="59557"/>
    <lineage>
        <taxon>Eukaryota</taxon>
        <taxon>Fungi</taxon>
        <taxon>Dikarya</taxon>
        <taxon>Ascomycota</taxon>
        <taxon>Pezizomycotina</taxon>
        <taxon>Pezizomycetes</taxon>
        <taxon>Pezizales</taxon>
        <taxon>Tuberaceae</taxon>
        <taxon>Tuber</taxon>
    </lineage>
</organism>